<accession>A0ABV7UMI3</accession>
<evidence type="ECO:0000313" key="3">
    <source>
        <dbReference type="Proteomes" id="UP001595704"/>
    </source>
</evidence>
<dbReference type="Pfam" id="PF03886">
    <property type="entry name" value="ABC_trans_aux"/>
    <property type="match status" value="1"/>
</dbReference>
<name>A0ABV7UMI3_9HYPH</name>
<organism evidence="2 3">
    <name type="scientific">Camelimonas fluminis</name>
    <dbReference type="NCBI Taxonomy" id="1576911"/>
    <lineage>
        <taxon>Bacteria</taxon>
        <taxon>Pseudomonadati</taxon>
        <taxon>Pseudomonadota</taxon>
        <taxon>Alphaproteobacteria</taxon>
        <taxon>Hyphomicrobiales</taxon>
        <taxon>Chelatococcaceae</taxon>
        <taxon>Camelimonas</taxon>
    </lineage>
</organism>
<reference evidence="3" key="1">
    <citation type="journal article" date="2019" name="Int. J. Syst. Evol. Microbiol.">
        <title>The Global Catalogue of Microorganisms (GCM) 10K type strain sequencing project: providing services to taxonomists for standard genome sequencing and annotation.</title>
        <authorList>
            <consortium name="The Broad Institute Genomics Platform"/>
            <consortium name="The Broad Institute Genome Sequencing Center for Infectious Disease"/>
            <person name="Wu L."/>
            <person name="Ma J."/>
        </authorList>
    </citation>
    <scope>NUCLEOTIDE SEQUENCE [LARGE SCALE GENOMIC DNA]</scope>
    <source>
        <strain evidence="3">KCTC 42282</strain>
    </source>
</reference>
<evidence type="ECO:0000259" key="1">
    <source>
        <dbReference type="Pfam" id="PF03886"/>
    </source>
</evidence>
<comment type="caution">
    <text evidence="2">The sequence shown here is derived from an EMBL/GenBank/DDBJ whole genome shotgun (WGS) entry which is preliminary data.</text>
</comment>
<sequence>MWKAPDIRALHPTRLALALGGVLLLAGCGGGPAPATFDLSAARDFGRIGGGGQLAVTEPVALQPINSERIIVRQGASVSFVGGGQWSDKLPALVQARLIQTFENGSRIATVGRPSTLANAGAMLASELRAFEIDAARNTAVVEITARIVQASGPVSAARIFRAEVPVSGAIDAANASHALDDALQQVMVQIVRWASGGRR</sequence>
<keyword evidence="3" id="KW-1185">Reference proteome</keyword>
<dbReference type="SUPFAM" id="SSF159594">
    <property type="entry name" value="XCC0632-like"/>
    <property type="match status" value="1"/>
</dbReference>
<dbReference type="Gene3D" id="3.40.50.10610">
    <property type="entry name" value="ABC-type transport auxiliary lipoprotein component"/>
    <property type="match status" value="1"/>
</dbReference>
<dbReference type="RefSeq" id="WP_191318735.1">
    <property type="nucleotide sequence ID" value="NZ_BNCG01000004.1"/>
</dbReference>
<dbReference type="Proteomes" id="UP001595704">
    <property type="component" value="Unassembled WGS sequence"/>
</dbReference>
<dbReference type="EMBL" id="JBHRYC010000098">
    <property type="protein sequence ID" value="MFC3639624.1"/>
    <property type="molecule type" value="Genomic_DNA"/>
</dbReference>
<evidence type="ECO:0000313" key="2">
    <source>
        <dbReference type="EMBL" id="MFC3639624.1"/>
    </source>
</evidence>
<feature type="domain" description="ABC-type transport auxiliary lipoprotein component" evidence="1">
    <location>
        <begin position="52"/>
        <end position="192"/>
    </location>
</feature>
<keyword evidence="2" id="KW-0449">Lipoprotein</keyword>
<proteinExistence type="predicted"/>
<dbReference type="PROSITE" id="PS51257">
    <property type="entry name" value="PROKAR_LIPOPROTEIN"/>
    <property type="match status" value="1"/>
</dbReference>
<protein>
    <submittedName>
        <fullName evidence="2">ABC-type transport auxiliary lipoprotein family protein</fullName>
    </submittedName>
</protein>
<dbReference type="InterPro" id="IPR005586">
    <property type="entry name" value="ABC_trans_aux"/>
</dbReference>
<gene>
    <name evidence="2" type="ORF">ACFONL_19985</name>
</gene>